<evidence type="ECO:0000313" key="2">
    <source>
        <dbReference type="Proteomes" id="UP000467700"/>
    </source>
</evidence>
<keyword evidence="2" id="KW-1185">Reference proteome</keyword>
<accession>A0A8S0WKB8</accession>
<gene>
    <name evidence="1" type="ORF">AAE3_LOCUS1659</name>
</gene>
<comment type="caution">
    <text evidence="1">The sequence shown here is derived from an EMBL/GenBank/DDBJ whole genome shotgun (WGS) entry which is preliminary data.</text>
</comment>
<organism evidence="1 2">
    <name type="scientific">Cyclocybe aegerita</name>
    <name type="common">Black poplar mushroom</name>
    <name type="synonym">Agrocybe aegerita</name>
    <dbReference type="NCBI Taxonomy" id="1973307"/>
    <lineage>
        <taxon>Eukaryota</taxon>
        <taxon>Fungi</taxon>
        <taxon>Dikarya</taxon>
        <taxon>Basidiomycota</taxon>
        <taxon>Agaricomycotina</taxon>
        <taxon>Agaricomycetes</taxon>
        <taxon>Agaricomycetidae</taxon>
        <taxon>Agaricales</taxon>
        <taxon>Agaricineae</taxon>
        <taxon>Bolbitiaceae</taxon>
        <taxon>Cyclocybe</taxon>
    </lineage>
</organism>
<dbReference type="EMBL" id="CACVBS010000024">
    <property type="protein sequence ID" value="CAA7259462.1"/>
    <property type="molecule type" value="Genomic_DNA"/>
</dbReference>
<protein>
    <submittedName>
        <fullName evidence="1">Uncharacterized protein</fullName>
    </submittedName>
</protein>
<dbReference type="Proteomes" id="UP000467700">
    <property type="component" value="Unassembled WGS sequence"/>
</dbReference>
<evidence type="ECO:0000313" key="1">
    <source>
        <dbReference type="EMBL" id="CAA7259462.1"/>
    </source>
</evidence>
<name>A0A8S0WKB8_CYCAE</name>
<dbReference type="AlphaFoldDB" id="A0A8S0WKB8"/>
<proteinExistence type="predicted"/>
<sequence length="127" mass="14462">MRQPREGDELTPTGSDRLLFPLYVLDQLVRSWREMAPHAFAVSFMCSTFFWHYMQKMLRSQIVAGPGSLHVPDREIRLFLPYDDSLIPTSTGSIGLAEMPKCQERAPHVQPNSTLWNLIEGVCTPSL</sequence>
<reference evidence="1 2" key="1">
    <citation type="submission" date="2020-01" db="EMBL/GenBank/DDBJ databases">
        <authorList>
            <person name="Gupta K D."/>
        </authorList>
    </citation>
    <scope>NUCLEOTIDE SEQUENCE [LARGE SCALE GENOMIC DNA]</scope>
</reference>